<organism evidence="1">
    <name type="scientific">marine sediment metagenome</name>
    <dbReference type="NCBI Taxonomy" id="412755"/>
    <lineage>
        <taxon>unclassified sequences</taxon>
        <taxon>metagenomes</taxon>
        <taxon>ecological metagenomes</taxon>
    </lineage>
</organism>
<reference evidence="1" key="1">
    <citation type="journal article" date="2015" name="Nature">
        <title>Complex archaea that bridge the gap between prokaryotes and eukaryotes.</title>
        <authorList>
            <person name="Spang A."/>
            <person name="Saw J.H."/>
            <person name="Jorgensen S.L."/>
            <person name="Zaremba-Niedzwiedzka K."/>
            <person name="Martijn J."/>
            <person name="Lind A.E."/>
            <person name="van Eijk R."/>
            <person name="Schleper C."/>
            <person name="Guy L."/>
            <person name="Ettema T.J."/>
        </authorList>
    </citation>
    <scope>NUCLEOTIDE SEQUENCE</scope>
</reference>
<proteinExistence type="predicted"/>
<dbReference type="EMBL" id="LAZR01040867">
    <property type="protein sequence ID" value="KKL13407.1"/>
    <property type="molecule type" value="Genomic_DNA"/>
</dbReference>
<feature type="non-terminal residue" evidence="1">
    <location>
        <position position="1"/>
    </location>
</feature>
<gene>
    <name evidence="1" type="ORF">LCGC14_2526090</name>
</gene>
<protein>
    <submittedName>
        <fullName evidence="1">Uncharacterized protein</fullName>
    </submittedName>
</protein>
<comment type="caution">
    <text evidence="1">The sequence shown here is derived from an EMBL/GenBank/DDBJ whole genome shotgun (WGS) entry which is preliminary data.</text>
</comment>
<accession>A0A0F9BHU4</accession>
<dbReference type="AlphaFoldDB" id="A0A0F9BHU4"/>
<sequence>VTDVIEEGEQVALPGDVLFTGLDTVEYQVSAWLKWEKPDLSVAYGVSLQGQIVVT</sequence>
<name>A0A0F9BHU4_9ZZZZ</name>
<evidence type="ECO:0000313" key="1">
    <source>
        <dbReference type="EMBL" id="KKL13407.1"/>
    </source>
</evidence>